<keyword evidence="3" id="KW-1133">Transmembrane helix</keyword>
<dbReference type="PANTHER" id="PTHR10291">
    <property type="entry name" value="DEHYDRODOLICHYL DIPHOSPHATE SYNTHASE FAMILY MEMBER"/>
    <property type="match status" value="1"/>
</dbReference>
<sequence>MGLLSFLSRWFRRAFQLVLMALGPVPVHVAFVMDGNRRYAERKHVDKATGHTHGYGKMVEVIHWCMELGVKCITVYAFSIDNFKRAPEEVGALMALAEDKY</sequence>
<dbReference type="Pfam" id="PF01255">
    <property type="entry name" value="Prenyltransf"/>
    <property type="match status" value="1"/>
</dbReference>
<dbReference type="Proteomes" id="UP000236333">
    <property type="component" value="Unassembled WGS sequence"/>
</dbReference>
<dbReference type="SUPFAM" id="SSF64005">
    <property type="entry name" value="Undecaprenyl diphosphate synthase"/>
    <property type="match status" value="1"/>
</dbReference>
<dbReference type="EMBL" id="PGGS01000079">
    <property type="protein sequence ID" value="PNH09737.1"/>
    <property type="molecule type" value="Genomic_DNA"/>
</dbReference>
<dbReference type="PANTHER" id="PTHR10291:SF43">
    <property type="entry name" value="DEHYDRODOLICHYL DIPHOSPHATE SYNTHASE COMPLEX SUBUNIT DHDDS"/>
    <property type="match status" value="1"/>
</dbReference>
<keyword evidence="3" id="KW-0472">Membrane</keyword>
<organism evidence="4 5">
    <name type="scientific">Tetrabaena socialis</name>
    <dbReference type="NCBI Taxonomy" id="47790"/>
    <lineage>
        <taxon>Eukaryota</taxon>
        <taxon>Viridiplantae</taxon>
        <taxon>Chlorophyta</taxon>
        <taxon>core chlorophytes</taxon>
        <taxon>Chlorophyceae</taxon>
        <taxon>CS clade</taxon>
        <taxon>Chlamydomonadales</taxon>
        <taxon>Tetrabaenaceae</taxon>
        <taxon>Tetrabaena</taxon>
    </lineage>
</organism>
<comment type="caution">
    <text evidence="4">The sequence shown here is derived from an EMBL/GenBank/DDBJ whole genome shotgun (WGS) entry which is preliminary data.</text>
</comment>
<dbReference type="GO" id="GO:0005783">
    <property type="term" value="C:endoplasmic reticulum"/>
    <property type="evidence" value="ECO:0007669"/>
    <property type="project" value="TreeGrafter"/>
</dbReference>
<protein>
    <submittedName>
        <fullName evidence="4">Dehydrodolichyl diphosphate synthase</fullName>
    </submittedName>
</protein>
<evidence type="ECO:0000313" key="5">
    <source>
        <dbReference type="Proteomes" id="UP000236333"/>
    </source>
</evidence>
<keyword evidence="3" id="KW-0812">Transmembrane</keyword>
<dbReference type="InterPro" id="IPR036424">
    <property type="entry name" value="UPP_synth-like_sf"/>
</dbReference>
<dbReference type="InterPro" id="IPR001441">
    <property type="entry name" value="UPP_synth-like"/>
</dbReference>
<keyword evidence="2" id="KW-0808">Transferase</keyword>
<evidence type="ECO:0000256" key="2">
    <source>
        <dbReference type="ARBA" id="ARBA00022679"/>
    </source>
</evidence>
<dbReference type="GO" id="GO:0045547">
    <property type="term" value="F:ditrans,polycis-polyprenyl diphosphate synthase [(2E,6E)-farnesyl diphosphate specific] activity"/>
    <property type="evidence" value="ECO:0007669"/>
    <property type="project" value="TreeGrafter"/>
</dbReference>
<comment type="similarity">
    <text evidence="1">Belongs to the UPP synthase family.</text>
</comment>
<feature type="non-terminal residue" evidence="4">
    <location>
        <position position="101"/>
    </location>
</feature>
<dbReference type="OrthoDB" id="4173905at2759"/>
<gene>
    <name evidence="4" type="ORF">TSOC_003569</name>
</gene>
<evidence type="ECO:0000256" key="1">
    <source>
        <dbReference type="ARBA" id="ARBA00005432"/>
    </source>
</evidence>
<name>A0A2J8AB55_9CHLO</name>
<dbReference type="AlphaFoldDB" id="A0A2J8AB55"/>
<evidence type="ECO:0000256" key="3">
    <source>
        <dbReference type="SAM" id="Phobius"/>
    </source>
</evidence>
<keyword evidence="5" id="KW-1185">Reference proteome</keyword>
<accession>A0A2J8AB55</accession>
<evidence type="ECO:0000313" key="4">
    <source>
        <dbReference type="EMBL" id="PNH09737.1"/>
    </source>
</evidence>
<reference evidence="4 5" key="1">
    <citation type="journal article" date="2017" name="Mol. Biol. Evol.">
        <title>The 4-celled Tetrabaena socialis nuclear genome reveals the essential components for genetic control of cell number at the origin of multicellularity in the volvocine lineage.</title>
        <authorList>
            <person name="Featherston J."/>
            <person name="Arakaki Y."/>
            <person name="Hanschen E.R."/>
            <person name="Ferris P.J."/>
            <person name="Michod R.E."/>
            <person name="Olson B.J.S.C."/>
            <person name="Nozaki H."/>
            <person name="Durand P.M."/>
        </authorList>
    </citation>
    <scope>NUCLEOTIDE SEQUENCE [LARGE SCALE GENOMIC DNA]</scope>
    <source>
        <strain evidence="4 5">NIES-571</strain>
    </source>
</reference>
<dbReference type="Gene3D" id="3.40.1180.10">
    <property type="entry name" value="Decaprenyl diphosphate synthase-like"/>
    <property type="match status" value="1"/>
</dbReference>
<proteinExistence type="inferred from homology"/>
<dbReference type="GO" id="GO:0016094">
    <property type="term" value="P:polyprenol biosynthetic process"/>
    <property type="evidence" value="ECO:0007669"/>
    <property type="project" value="TreeGrafter"/>
</dbReference>
<feature type="transmembrane region" description="Helical" evidence="3">
    <location>
        <begin position="14"/>
        <end position="33"/>
    </location>
</feature>